<feature type="repeat" description="ANK" evidence="3">
    <location>
        <begin position="195"/>
        <end position="227"/>
    </location>
</feature>
<evidence type="ECO:0000256" key="3">
    <source>
        <dbReference type="PROSITE-ProRule" id="PRU00023"/>
    </source>
</evidence>
<feature type="repeat" description="ANK" evidence="3">
    <location>
        <begin position="124"/>
        <end position="156"/>
    </location>
</feature>
<dbReference type="Gene3D" id="1.25.40.20">
    <property type="entry name" value="Ankyrin repeat-containing domain"/>
    <property type="match status" value="2"/>
</dbReference>
<proteinExistence type="predicted"/>
<keyword evidence="5" id="KW-1185">Reference proteome</keyword>
<accession>A0A5N7B9R9</accession>
<reference evidence="4 5" key="1">
    <citation type="submission" date="2019-04" db="EMBL/GenBank/DDBJ databases">
        <title>Friends and foes A comparative genomics studyof 23 Aspergillus species from section Flavi.</title>
        <authorList>
            <consortium name="DOE Joint Genome Institute"/>
            <person name="Kjaerbolling I."/>
            <person name="Vesth T."/>
            <person name="Frisvad J.C."/>
            <person name="Nybo J.L."/>
            <person name="Theobald S."/>
            <person name="Kildgaard S."/>
            <person name="Isbrandt T."/>
            <person name="Kuo A."/>
            <person name="Sato A."/>
            <person name="Lyhne E.K."/>
            <person name="Kogle M.E."/>
            <person name="Wiebenga A."/>
            <person name="Kun R.S."/>
            <person name="Lubbers R.J."/>
            <person name="Makela M.R."/>
            <person name="Barry K."/>
            <person name="Chovatia M."/>
            <person name="Clum A."/>
            <person name="Daum C."/>
            <person name="Haridas S."/>
            <person name="He G."/>
            <person name="LaButti K."/>
            <person name="Lipzen A."/>
            <person name="Mondo S."/>
            <person name="Riley R."/>
            <person name="Salamov A."/>
            <person name="Simmons B.A."/>
            <person name="Magnuson J.K."/>
            <person name="Henrissat B."/>
            <person name="Mortensen U.H."/>
            <person name="Larsen T.O."/>
            <person name="Devries R.P."/>
            <person name="Grigoriev I.V."/>
            <person name="Machida M."/>
            <person name="Baker S.E."/>
            <person name="Andersen M.R."/>
        </authorList>
    </citation>
    <scope>NUCLEOTIDE SEQUENCE [LARGE SCALE GENOMIC DNA]</scope>
    <source>
        <strain evidence="4 5">IBT 29228</strain>
    </source>
</reference>
<gene>
    <name evidence="4" type="ORF">BDV26DRAFT_189101</name>
</gene>
<dbReference type="SUPFAM" id="SSF48403">
    <property type="entry name" value="Ankyrin repeat"/>
    <property type="match status" value="1"/>
</dbReference>
<dbReference type="Proteomes" id="UP000326198">
    <property type="component" value="Unassembled WGS sequence"/>
</dbReference>
<dbReference type="PANTHER" id="PTHR24171">
    <property type="entry name" value="ANKYRIN REPEAT DOMAIN-CONTAINING PROTEIN 39-RELATED"/>
    <property type="match status" value="1"/>
</dbReference>
<keyword evidence="1" id="KW-0677">Repeat</keyword>
<dbReference type="InterPro" id="IPR036770">
    <property type="entry name" value="Ankyrin_rpt-contain_sf"/>
</dbReference>
<evidence type="ECO:0000313" key="4">
    <source>
        <dbReference type="EMBL" id="KAE8378497.1"/>
    </source>
</evidence>
<dbReference type="InterPro" id="IPR002110">
    <property type="entry name" value="Ankyrin_rpt"/>
</dbReference>
<evidence type="ECO:0000256" key="1">
    <source>
        <dbReference type="ARBA" id="ARBA00022737"/>
    </source>
</evidence>
<sequence>MTVNSETVKDVRHMGVADLDQDCLSILTDCDLALRDAALHGNIGVFSILLKTGANIAAVDIPLVKTFALTRFAWITRSYALIDKSLLENPDPTTALVSAVKSRDAKMVATLLSAGADVNAACPQGIPPLDEAILQRNIQLIEILLASGADVNKNRTLTAAKLHGCDVVSILLNAGACINIQGLIDKRSRTGRLLRRKSPLQQVVARSKTDLVRSLIDRGADVNAPGSGEREMNALQLAVDRRDISMLRILLEAGARDSHPSTTDCG</sequence>
<evidence type="ECO:0000313" key="5">
    <source>
        <dbReference type="Proteomes" id="UP000326198"/>
    </source>
</evidence>
<evidence type="ECO:0000256" key="2">
    <source>
        <dbReference type="ARBA" id="ARBA00023043"/>
    </source>
</evidence>
<dbReference type="PROSITE" id="PS50297">
    <property type="entry name" value="ANK_REP_REGION"/>
    <property type="match status" value="2"/>
</dbReference>
<keyword evidence="2 3" id="KW-0040">ANK repeat</keyword>
<protein>
    <submittedName>
        <fullName evidence="4">Ankyrin repeat-containing domain protein</fullName>
    </submittedName>
</protein>
<organism evidence="4 5">
    <name type="scientific">Aspergillus bertholletiae</name>
    <dbReference type="NCBI Taxonomy" id="1226010"/>
    <lineage>
        <taxon>Eukaryota</taxon>
        <taxon>Fungi</taxon>
        <taxon>Dikarya</taxon>
        <taxon>Ascomycota</taxon>
        <taxon>Pezizomycotina</taxon>
        <taxon>Eurotiomycetes</taxon>
        <taxon>Eurotiomycetidae</taxon>
        <taxon>Eurotiales</taxon>
        <taxon>Aspergillaceae</taxon>
        <taxon>Aspergillus</taxon>
        <taxon>Aspergillus subgen. Circumdati</taxon>
    </lineage>
</organism>
<dbReference type="EMBL" id="ML736207">
    <property type="protein sequence ID" value="KAE8378497.1"/>
    <property type="molecule type" value="Genomic_DNA"/>
</dbReference>
<dbReference type="PROSITE" id="PS50088">
    <property type="entry name" value="ANK_REPEAT"/>
    <property type="match status" value="3"/>
</dbReference>
<dbReference type="OrthoDB" id="426293at2759"/>
<feature type="repeat" description="ANK" evidence="3">
    <location>
        <begin position="91"/>
        <end position="123"/>
    </location>
</feature>
<dbReference type="AlphaFoldDB" id="A0A5N7B9R9"/>
<dbReference type="Pfam" id="PF12796">
    <property type="entry name" value="Ank_2"/>
    <property type="match status" value="2"/>
</dbReference>
<name>A0A5N7B9R9_9EURO</name>
<dbReference type="SMART" id="SM00248">
    <property type="entry name" value="ANK"/>
    <property type="match status" value="5"/>
</dbReference>